<accession>A0A0P7NTV7</accession>
<keyword evidence="1" id="KW-0732">Signal</keyword>
<dbReference type="EMBL" id="LR134246">
    <property type="protein sequence ID" value="VED38464.1"/>
    <property type="molecule type" value="Genomic_DNA"/>
</dbReference>
<dbReference type="EMBL" id="DABERK010000023">
    <property type="protein sequence ID" value="HAI5333716.1"/>
    <property type="molecule type" value="Genomic_DNA"/>
</dbReference>
<protein>
    <submittedName>
        <fullName evidence="2">DKNYY family protein</fullName>
    </submittedName>
    <submittedName>
        <fullName evidence="3">Lipoprotein</fullName>
    </submittedName>
</protein>
<evidence type="ECO:0000256" key="1">
    <source>
        <dbReference type="SAM" id="SignalP"/>
    </source>
</evidence>
<dbReference type="AlphaFoldDB" id="A0A0P7NTV7"/>
<evidence type="ECO:0000313" key="2">
    <source>
        <dbReference type="EMBL" id="HAI5333716.1"/>
    </source>
</evidence>
<proteinExistence type="predicted"/>
<reference evidence="3 4" key="2">
    <citation type="submission" date="2018-12" db="EMBL/GenBank/DDBJ databases">
        <authorList>
            <consortium name="Pathogen Informatics"/>
        </authorList>
    </citation>
    <scope>NUCLEOTIDE SEQUENCE [LARGE SCALE GENOMIC DNA]</scope>
    <source>
        <strain evidence="3 4">NCTC9702</strain>
    </source>
</reference>
<reference evidence="2" key="1">
    <citation type="journal article" date="2018" name="Genome Biol.">
        <title>SKESA: strategic k-mer extension for scrupulous assemblies.</title>
        <authorList>
            <person name="Souvorov A."/>
            <person name="Agarwala R."/>
            <person name="Lipman D.J."/>
        </authorList>
    </citation>
    <scope>NUCLEOTIDE SEQUENCE [LARGE SCALE GENOMIC DNA]</scope>
    <source>
        <strain evidence="2">AMC_487</strain>
    </source>
</reference>
<evidence type="ECO:0000313" key="3">
    <source>
        <dbReference type="EMBL" id="VED38464.1"/>
    </source>
</evidence>
<feature type="signal peptide" evidence="1">
    <location>
        <begin position="1"/>
        <end position="26"/>
    </location>
</feature>
<keyword evidence="3" id="KW-0449">Lipoprotein</keyword>
<dbReference type="Proteomes" id="UP000277930">
    <property type="component" value="Chromosome 1"/>
</dbReference>
<name>A0A0P7NTV7_ECOLX</name>
<dbReference type="Proteomes" id="UP000845800">
    <property type="component" value="Unassembled WGS sequence"/>
</dbReference>
<organism evidence="2">
    <name type="scientific">Escherichia coli</name>
    <dbReference type="NCBI Taxonomy" id="562"/>
    <lineage>
        <taxon>Bacteria</taxon>
        <taxon>Pseudomonadati</taxon>
        <taxon>Pseudomonadota</taxon>
        <taxon>Gammaproteobacteria</taxon>
        <taxon>Enterobacterales</taxon>
        <taxon>Enterobacteriaceae</taxon>
        <taxon>Escherichia</taxon>
    </lineage>
</organism>
<gene>
    <name evidence="2" type="ORF">HJQ60_003743</name>
    <name evidence="3" type="ORF">NCTC9702_05852</name>
</gene>
<sequence>MKVMKKSISLALILLGYTVAIPAVQAEGYEYYSNQGALVYGSNFGGQKKIIAKFTGINRRDLYPVENISGEQERYIIEDEVTTIKEEYHWITDGHVILWRGKIVSNPPGTPMVDVASFKALGRFAVDKYSLYFDGQRTESNSGASKVDLATLKAIEDNSSTLVDRHNLYLLGRRQASSDDFSVLQSKLWGDIERFRPRNEGATSRDLLIRHRQDVFLNGQRIADVDADTFHIIRWIPNSLLVYRDKHGEHRYAYGNPAGKMATTDDANSFEIGEKTVRWRRQLARDDAWPTQLSWDVIWGAWQDIPNVDPEQFHLITDRIAQYQDRLYIIKLSPVGEDQLNVITLDTPDLVVDHVFNGGKKHIYIIKDRAWVQDVHVIATHGPLTMAESFAWDDRYVYAWRGQRPSRTESPCPEQTVEQDDGIVIKTEASECHRTP</sequence>
<dbReference type="RefSeq" id="WP_000867004.1">
    <property type="nucleotide sequence ID" value="NZ_AP019538.1"/>
</dbReference>
<evidence type="ECO:0000313" key="4">
    <source>
        <dbReference type="Proteomes" id="UP000277930"/>
    </source>
</evidence>
<reference evidence="2" key="3">
    <citation type="submission" date="2020-03" db="EMBL/GenBank/DDBJ databases">
        <authorList>
            <consortium name="NCBI Pathogen Detection Project"/>
        </authorList>
    </citation>
    <scope>NUCLEOTIDE SEQUENCE</scope>
    <source>
        <strain evidence="2">AMC_487</strain>
    </source>
</reference>
<feature type="chain" id="PRO_5015043754" evidence="1">
    <location>
        <begin position="27"/>
        <end position="436"/>
    </location>
</feature>